<accession>A0A4S4FFD7</accession>
<proteinExistence type="predicted"/>
<dbReference type="InterPro" id="IPR029063">
    <property type="entry name" value="SAM-dependent_MTases_sf"/>
</dbReference>
<keyword evidence="2" id="KW-1185">Reference proteome</keyword>
<dbReference type="AlphaFoldDB" id="A0A4S4FFD7"/>
<reference evidence="1 2" key="1">
    <citation type="submission" date="2019-04" db="EMBL/GenBank/DDBJ databases">
        <authorList>
            <person name="Jiang L."/>
        </authorList>
    </citation>
    <scope>NUCLEOTIDE SEQUENCE [LARGE SCALE GENOMIC DNA]</scope>
    <source>
        <strain evidence="1 2">YIM 131853</strain>
    </source>
</reference>
<evidence type="ECO:0000313" key="2">
    <source>
        <dbReference type="Proteomes" id="UP000309133"/>
    </source>
</evidence>
<protein>
    <submittedName>
        <fullName evidence="1">SAM-dependent methyltransferase</fullName>
    </submittedName>
</protein>
<dbReference type="OrthoDB" id="2539613at2"/>
<dbReference type="RefSeq" id="WP_136429131.1">
    <property type="nucleotide sequence ID" value="NZ_SSSM01000006.1"/>
</dbReference>
<evidence type="ECO:0000313" key="1">
    <source>
        <dbReference type="EMBL" id="THG28698.1"/>
    </source>
</evidence>
<dbReference type="Proteomes" id="UP000309133">
    <property type="component" value="Unassembled WGS sequence"/>
</dbReference>
<gene>
    <name evidence="1" type="ORF">E6C64_18110</name>
</gene>
<keyword evidence="1" id="KW-0808">Transferase</keyword>
<dbReference type="SUPFAM" id="SSF53335">
    <property type="entry name" value="S-adenosyl-L-methionine-dependent methyltransferases"/>
    <property type="match status" value="1"/>
</dbReference>
<keyword evidence="1" id="KW-0489">Methyltransferase</keyword>
<sequence length="321" mass="35207">MSTEQRSPAKRSLVAIERWLATNPSLEDVAARFPAEWQQAMGEVKQAAAGGAGGGAELARRLGAQRGRPADRMQSEAARVSDRVRSHMTLRLLQAVAVRSESGVEEGRVRFGLLNGWLLQRVFFEKGLRRKPVSMGAYRIAWPLAWERRRLMALVRPNGIYCFYSGAFVRRIAGMARAVGSAQPGAVLEIAAGDGTLTRFLRDAGAAAHATDDHSWASTIDYADDVERADARTALRMHSPATVVCSWPPPGNLFERAVFETPSVQTYIAVVGAHESEAGAWDAYRAQDAFDWSVDEELSALVLPSGRSRVLVFRRRAVSSR</sequence>
<organism evidence="1 2">
    <name type="scientific">Naasia lichenicola</name>
    <dbReference type="NCBI Taxonomy" id="2565933"/>
    <lineage>
        <taxon>Bacteria</taxon>
        <taxon>Bacillati</taxon>
        <taxon>Actinomycetota</taxon>
        <taxon>Actinomycetes</taxon>
        <taxon>Micrococcales</taxon>
        <taxon>Microbacteriaceae</taxon>
        <taxon>Naasia</taxon>
    </lineage>
</organism>
<name>A0A4S4FFD7_9MICO</name>
<dbReference type="GO" id="GO:0032259">
    <property type="term" value="P:methylation"/>
    <property type="evidence" value="ECO:0007669"/>
    <property type="project" value="UniProtKB-KW"/>
</dbReference>
<comment type="caution">
    <text evidence="1">The sequence shown here is derived from an EMBL/GenBank/DDBJ whole genome shotgun (WGS) entry which is preliminary data.</text>
</comment>
<dbReference type="GO" id="GO:0008168">
    <property type="term" value="F:methyltransferase activity"/>
    <property type="evidence" value="ECO:0007669"/>
    <property type="project" value="UniProtKB-KW"/>
</dbReference>
<dbReference type="EMBL" id="SSSM01000006">
    <property type="protein sequence ID" value="THG28698.1"/>
    <property type="molecule type" value="Genomic_DNA"/>
</dbReference>